<dbReference type="Gene3D" id="3.30.565.10">
    <property type="entry name" value="Histidine kinase-like ATPase, C-terminal domain"/>
    <property type="match status" value="1"/>
</dbReference>
<proteinExistence type="predicted"/>
<dbReference type="InterPro" id="IPR036890">
    <property type="entry name" value="HATPase_C_sf"/>
</dbReference>
<name>A0ABV4C8C8_9MYCO</name>
<dbReference type="RefSeq" id="WP_369741315.1">
    <property type="nucleotide sequence ID" value="NZ_JBGEDP010000001.1"/>
</dbReference>
<comment type="caution">
    <text evidence="3">The sequence shown here is derived from an EMBL/GenBank/DDBJ whole genome shotgun (WGS) entry which is preliminary data.</text>
</comment>
<evidence type="ECO:0000313" key="3">
    <source>
        <dbReference type="EMBL" id="MEY8018722.1"/>
    </source>
</evidence>
<accession>A0ABV4C8C8</accession>
<keyword evidence="3" id="KW-0067">ATP-binding</keyword>
<evidence type="ECO:0000313" key="4">
    <source>
        <dbReference type="Proteomes" id="UP001564760"/>
    </source>
</evidence>
<dbReference type="InterPro" id="IPR003594">
    <property type="entry name" value="HATPase_dom"/>
</dbReference>
<keyword evidence="1" id="KW-0808">Transferase</keyword>
<dbReference type="PANTHER" id="PTHR35526">
    <property type="entry name" value="ANTI-SIGMA-F FACTOR RSBW-RELATED"/>
    <property type="match status" value="1"/>
</dbReference>
<evidence type="ECO:0000256" key="1">
    <source>
        <dbReference type="ARBA" id="ARBA00022527"/>
    </source>
</evidence>
<dbReference type="GO" id="GO:0005524">
    <property type="term" value="F:ATP binding"/>
    <property type="evidence" value="ECO:0007669"/>
    <property type="project" value="UniProtKB-KW"/>
</dbReference>
<protein>
    <submittedName>
        <fullName evidence="3">ATP-binding protein</fullName>
    </submittedName>
</protein>
<dbReference type="PANTHER" id="PTHR35526:SF3">
    <property type="entry name" value="ANTI-SIGMA-F FACTOR RSBW"/>
    <property type="match status" value="1"/>
</dbReference>
<dbReference type="EMBL" id="JBGEDP010000001">
    <property type="protein sequence ID" value="MEY8018722.1"/>
    <property type="molecule type" value="Genomic_DNA"/>
</dbReference>
<reference evidence="3 4" key="1">
    <citation type="submission" date="2024-08" db="EMBL/GenBank/DDBJ databases">
        <title>Mycobacterium servetensis sp. nov., a novel rapid-growing mycobacterial species recovered from a human patient in Zaragoza, Spain.</title>
        <authorList>
            <person name="Tristancho-Baro A.I."/>
            <person name="Buenestado-Serrano S."/>
            <person name="Garcia De Viedma D."/>
            <person name="Milagro-Beamonte A."/>
            <person name="Burillo N."/>
            <person name="Sanz S."/>
            <person name="Lopez-Calleja A.I."/>
            <person name="Penas-Utrilla D."/>
            <person name="Guardingo M."/>
            <person name="Garcia M.J."/>
            <person name="Vinuelas-Bayon J."/>
        </authorList>
    </citation>
    <scope>NUCLEOTIDE SEQUENCE [LARGE SCALE GENOMIC DNA]</scope>
    <source>
        <strain evidence="4">HUMS_12744610</strain>
    </source>
</reference>
<dbReference type="Proteomes" id="UP001564760">
    <property type="component" value="Unassembled WGS sequence"/>
</dbReference>
<dbReference type="Pfam" id="PF13581">
    <property type="entry name" value="HATPase_c_2"/>
    <property type="match status" value="1"/>
</dbReference>
<sequence>MAAPGRLVCAGAADATTAAQLRRALRRWLQEVARPSAEVREGIILSVNEALANCVEHAYCAQDTVGTMRLEASHDPSAHCISVRVSDRGTWHRPRTRKPADPGASRGIMLMHTLADHCTISARPGGTTVCLDYATGSTGGVASGGVSGSAMLVP</sequence>
<feature type="domain" description="Histidine kinase/HSP90-like ATPase" evidence="2">
    <location>
        <begin position="12"/>
        <end position="131"/>
    </location>
</feature>
<keyword evidence="1" id="KW-0418">Kinase</keyword>
<organism evidence="3 4">
    <name type="scientific">Mycobacterium servetii</name>
    <dbReference type="NCBI Taxonomy" id="3237418"/>
    <lineage>
        <taxon>Bacteria</taxon>
        <taxon>Bacillati</taxon>
        <taxon>Actinomycetota</taxon>
        <taxon>Actinomycetes</taxon>
        <taxon>Mycobacteriales</taxon>
        <taxon>Mycobacteriaceae</taxon>
        <taxon>Mycobacterium</taxon>
    </lineage>
</organism>
<dbReference type="CDD" id="cd16936">
    <property type="entry name" value="HATPase_RsbW-like"/>
    <property type="match status" value="1"/>
</dbReference>
<evidence type="ECO:0000259" key="2">
    <source>
        <dbReference type="Pfam" id="PF13581"/>
    </source>
</evidence>
<dbReference type="SUPFAM" id="SSF55874">
    <property type="entry name" value="ATPase domain of HSP90 chaperone/DNA topoisomerase II/histidine kinase"/>
    <property type="match status" value="1"/>
</dbReference>
<keyword evidence="1" id="KW-0723">Serine/threonine-protein kinase</keyword>
<dbReference type="InterPro" id="IPR050267">
    <property type="entry name" value="Anti-sigma-factor_SerPK"/>
</dbReference>
<gene>
    <name evidence="3" type="ORF">AB8998_29030</name>
</gene>
<keyword evidence="4" id="KW-1185">Reference proteome</keyword>
<keyword evidence="3" id="KW-0547">Nucleotide-binding</keyword>